<organism evidence="2">
    <name type="scientific">Mytilinidion resinicola</name>
    <dbReference type="NCBI Taxonomy" id="574789"/>
    <lineage>
        <taxon>Eukaryota</taxon>
        <taxon>Fungi</taxon>
        <taxon>Dikarya</taxon>
        <taxon>Ascomycota</taxon>
        <taxon>Pezizomycotina</taxon>
        <taxon>Dothideomycetes</taxon>
        <taxon>Pleosporomycetidae</taxon>
        <taxon>Mytilinidiales</taxon>
        <taxon>Mytilinidiaceae</taxon>
        <taxon>Mytilinidion</taxon>
    </lineage>
</organism>
<name>A0A6A6YZ53_9PEZI</name>
<gene>
    <name evidence="2 4" type="ORF">BDZ99DRAFT_567727</name>
</gene>
<keyword evidence="3" id="KW-1185">Reference proteome</keyword>
<reference evidence="4" key="2">
    <citation type="submission" date="2020-04" db="EMBL/GenBank/DDBJ databases">
        <authorList>
            <consortium name="NCBI Genome Project"/>
        </authorList>
    </citation>
    <scope>NUCLEOTIDE SEQUENCE</scope>
    <source>
        <strain evidence="4">CBS 304.34</strain>
    </source>
</reference>
<reference evidence="4" key="3">
    <citation type="submission" date="2025-04" db="UniProtKB">
        <authorList>
            <consortium name="RefSeq"/>
        </authorList>
    </citation>
    <scope>IDENTIFICATION</scope>
    <source>
        <strain evidence="4">CBS 304.34</strain>
    </source>
</reference>
<dbReference type="Proteomes" id="UP000504636">
    <property type="component" value="Unplaced"/>
</dbReference>
<dbReference type="OrthoDB" id="10510206at2759"/>
<sequence>MAASGFSAGQYVLVPLPDAPQLSWPGIVCTEDMVEMIPEDDRQQRKNGYELPVLLRRADTLGVVYATAETLKGLDPEDREVIAGMDEDRRVAYSEIFDDVRNVYYPDLAYWREILETSLIQQQWNGYASDDSVQLVEEVVAPRRRKQNPSVPQSRSVQAKKRKVNTPSPSPEKKDNSFYTWNLTSELGTAVSQRKHSDKVQSTPDEDLIQSLEDHSQTLELEPEPVDREWATFYIGKDEKEKFLVPYADVLKFDCFKEAIEDKDEGICVRRPAFRKIDPKSFDAVSEFISNGDFNPLFKQKPPEDRQETPEDQFVDDMPTQVDKIEAMTRCIRAWKVSSEIPFEEMMEMTLRKIKAFKESPEFTLCLSKLVFAEPISDLDADMQPEADKQLREYLISEIHDNIWPDISQASNVLDAFQQRPDLMSAVLERIREAKEPRREPYEEI</sequence>
<reference evidence="2 4" key="1">
    <citation type="journal article" date="2020" name="Stud. Mycol.">
        <title>101 Dothideomycetes genomes: a test case for predicting lifestyles and emergence of pathogens.</title>
        <authorList>
            <person name="Haridas S."/>
            <person name="Albert R."/>
            <person name="Binder M."/>
            <person name="Bloem J."/>
            <person name="Labutti K."/>
            <person name="Salamov A."/>
            <person name="Andreopoulos B."/>
            <person name="Baker S."/>
            <person name="Barry K."/>
            <person name="Bills G."/>
            <person name="Bluhm B."/>
            <person name="Cannon C."/>
            <person name="Castanera R."/>
            <person name="Culley D."/>
            <person name="Daum C."/>
            <person name="Ezra D."/>
            <person name="Gonzalez J."/>
            <person name="Henrissat B."/>
            <person name="Kuo A."/>
            <person name="Liang C."/>
            <person name="Lipzen A."/>
            <person name="Lutzoni F."/>
            <person name="Magnuson J."/>
            <person name="Mondo S."/>
            <person name="Nolan M."/>
            <person name="Ohm R."/>
            <person name="Pangilinan J."/>
            <person name="Park H.-J."/>
            <person name="Ramirez L."/>
            <person name="Alfaro M."/>
            <person name="Sun H."/>
            <person name="Tritt A."/>
            <person name="Yoshinaga Y."/>
            <person name="Zwiers L.-H."/>
            <person name="Turgeon B."/>
            <person name="Goodwin S."/>
            <person name="Spatafora J."/>
            <person name="Crous P."/>
            <person name="Grigoriev I."/>
        </authorList>
    </citation>
    <scope>NUCLEOTIDE SEQUENCE</scope>
    <source>
        <strain evidence="2 4">CBS 304.34</strain>
    </source>
</reference>
<proteinExistence type="predicted"/>
<accession>A0A6A6YZ53</accession>
<dbReference type="RefSeq" id="XP_033580994.1">
    <property type="nucleotide sequence ID" value="XM_033727720.1"/>
</dbReference>
<dbReference type="AlphaFoldDB" id="A0A6A6YZ53"/>
<dbReference type="EMBL" id="MU003695">
    <property type="protein sequence ID" value="KAF2814030.1"/>
    <property type="molecule type" value="Genomic_DNA"/>
</dbReference>
<evidence type="ECO:0000313" key="2">
    <source>
        <dbReference type="EMBL" id="KAF2814030.1"/>
    </source>
</evidence>
<protein>
    <submittedName>
        <fullName evidence="2 4">Uncharacterized protein</fullName>
    </submittedName>
</protein>
<evidence type="ECO:0000313" key="3">
    <source>
        <dbReference type="Proteomes" id="UP000504636"/>
    </source>
</evidence>
<evidence type="ECO:0000313" key="4">
    <source>
        <dbReference type="RefSeq" id="XP_033580994.1"/>
    </source>
</evidence>
<feature type="compositionally biased region" description="Polar residues" evidence="1">
    <location>
        <begin position="148"/>
        <end position="157"/>
    </location>
</feature>
<feature type="region of interest" description="Disordered" evidence="1">
    <location>
        <begin position="141"/>
        <end position="178"/>
    </location>
</feature>
<dbReference type="GeneID" id="54468613"/>
<evidence type="ECO:0000256" key="1">
    <source>
        <dbReference type="SAM" id="MobiDB-lite"/>
    </source>
</evidence>